<organism evidence="1">
    <name type="scientific">Arundo donax</name>
    <name type="common">Giant reed</name>
    <name type="synonym">Donax arundinaceus</name>
    <dbReference type="NCBI Taxonomy" id="35708"/>
    <lineage>
        <taxon>Eukaryota</taxon>
        <taxon>Viridiplantae</taxon>
        <taxon>Streptophyta</taxon>
        <taxon>Embryophyta</taxon>
        <taxon>Tracheophyta</taxon>
        <taxon>Spermatophyta</taxon>
        <taxon>Magnoliopsida</taxon>
        <taxon>Liliopsida</taxon>
        <taxon>Poales</taxon>
        <taxon>Poaceae</taxon>
        <taxon>PACMAD clade</taxon>
        <taxon>Arundinoideae</taxon>
        <taxon>Arundineae</taxon>
        <taxon>Arundo</taxon>
    </lineage>
</organism>
<name>A0A0A8Y4D9_ARUDO</name>
<protein>
    <submittedName>
        <fullName evidence="1">Uncharacterized protein</fullName>
    </submittedName>
</protein>
<reference evidence="1" key="1">
    <citation type="submission" date="2014-09" db="EMBL/GenBank/DDBJ databases">
        <authorList>
            <person name="Magalhaes I.L.F."/>
            <person name="Oliveira U."/>
            <person name="Santos F.R."/>
            <person name="Vidigal T.H.D.A."/>
            <person name="Brescovit A.D."/>
            <person name="Santos A.J."/>
        </authorList>
    </citation>
    <scope>NUCLEOTIDE SEQUENCE</scope>
    <source>
        <tissue evidence="1">Shoot tissue taken approximately 20 cm above the soil surface</tissue>
    </source>
</reference>
<reference evidence="1" key="2">
    <citation type="journal article" date="2015" name="Data Brief">
        <title>Shoot transcriptome of the giant reed, Arundo donax.</title>
        <authorList>
            <person name="Barrero R.A."/>
            <person name="Guerrero F.D."/>
            <person name="Moolhuijzen P."/>
            <person name="Goolsby J.A."/>
            <person name="Tidwell J."/>
            <person name="Bellgard S.E."/>
            <person name="Bellgard M.I."/>
        </authorList>
    </citation>
    <scope>NUCLEOTIDE SEQUENCE</scope>
    <source>
        <tissue evidence="1">Shoot tissue taken approximately 20 cm above the soil surface</tissue>
    </source>
</reference>
<accession>A0A0A8Y4D9</accession>
<evidence type="ECO:0000313" key="1">
    <source>
        <dbReference type="EMBL" id="JAD18802.1"/>
    </source>
</evidence>
<proteinExistence type="predicted"/>
<dbReference type="AlphaFoldDB" id="A0A0A8Y4D9"/>
<dbReference type="EMBL" id="GBRH01279093">
    <property type="protein sequence ID" value="JAD18802.1"/>
    <property type="molecule type" value="Transcribed_RNA"/>
</dbReference>
<sequence length="43" mass="4927">MKQSSGTRQKASILTSYLLSVKHTVLNNIKEKTRRSPRVHTCK</sequence>